<dbReference type="OrthoDB" id="4062651at2759"/>
<keyword evidence="2" id="KW-0418">Kinase</keyword>
<dbReference type="PROSITE" id="PS50011">
    <property type="entry name" value="PROTEIN_KINASE_DOM"/>
    <property type="match status" value="1"/>
</dbReference>
<comment type="caution">
    <text evidence="2">The sequence shown here is derived from an EMBL/GenBank/DDBJ whole genome shotgun (WGS) entry which is preliminary data.</text>
</comment>
<proteinExistence type="predicted"/>
<dbReference type="PANTHER" id="PTHR24361">
    <property type="entry name" value="MITOGEN-ACTIVATED KINASE KINASE KINASE"/>
    <property type="match status" value="1"/>
</dbReference>
<sequence length="260" mass="29291">MRELVKSYEMWNCTTENLDHVVIVWKENDNHYQSRLSGRWATAKPFDLDSLSTSETIPIPMHIFKGRWHPSLTESPPVAPTDSFLKCPCIILPDDYDADEPGLWTPGDDLIKEAKVYEILQQHPHPNICVYYGCVRDGDHITAICLKKYTRNLMEAVWKSDPTLNPAAILDGISKGLAFLHETLGLVHNDINPANIMLDDAGVPVIIDFDSCIPIGEEIVMNCKGGTIDWTVEPMPTIALPENDIYGLTQIDEFMKGRRS</sequence>
<feature type="domain" description="Protein kinase" evidence="1">
    <location>
        <begin position="1"/>
        <end position="260"/>
    </location>
</feature>
<gene>
    <name evidence="2" type="ORF">HD556DRAFT_695773</name>
</gene>
<accession>A0A9P7AJ38</accession>
<dbReference type="EMBL" id="JABBWE010000049">
    <property type="protein sequence ID" value="KAG1790532.1"/>
    <property type="molecule type" value="Genomic_DNA"/>
</dbReference>
<dbReference type="RefSeq" id="XP_041157494.1">
    <property type="nucleotide sequence ID" value="XM_041311336.1"/>
</dbReference>
<dbReference type="GeneID" id="64605100"/>
<evidence type="ECO:0000313" key="2">
    <source>
        <dbReference type="EMBL" id="KAG1790532.1"/>
    </source>
</evidence>
<dbReference type="GO" id="GO:0005737">
    <property type="term" value="C:cytoplasm"/>
    <property type="evidence" value="ECO:0007669"/>
    <property type="project" value="TreeGrafter"/>
</dbReference>
<reference evidence="2" key="1">
    <citation type="journal article" date="2020" name="New Phytol.">
        <title>Comparative genomics reveals dynamic genome evolution in host specialist ectomycorrhizal fungi.</title>
        <authorList>
            <person name="Lofgren L.A."/>
            <person name="Nguyen N.H."/>
            <person name="Vilgalys R."/>
            <person name="Ruytinx J."/>
            <person name="Liao H.L."/>
            <person name="Branco S."/>
            <person name="Kuo A."/>
            <person name="LaButti K."/>
            <person name="Lipzen A."/>
            <person name="Andreopoulos W."/>
            <person name="Pangilinan J."/>
            <person name="Riley R."/>
            <person name="Hundley H."/>
            <person name="Na H."/>
            <person name="Barry K."/>
            <person name="Grigoriev I.V."/>
            <person name="Stajich J.E."/>
            <person name="Kennedy P.G."/>
        </authorList>
    </citation>
    <scope>NUCLEOTIDE SEQUENCE</scope>
    <source>
        <strain evidence="2">S12</strain>
    </source>
</reference>
<dbReference type="Pfam" id="PF00069">
    <property type="entry name" value="Pkinase"/>
    <property type="match status" value="1"/>
</dbReference>
<dbReference type="InterPro" id="IPR000719">
    <property type="entry name" value="Prot_kinase_dom"/>
</dbReference>
<dbReference type="InterPro" id="IPR011009">
    <property type="entry name" value="Kinase-like_dom_sf"/>
</dbReference>
<keyword evidence="2" id="KW-0808">Transferase</keyword>
<name>A0A9P7AJ38_9AGAM</name>
<evidence type="ECO:0000313" key="3">
    <source>
        <dbReference type="Proteomes" id="UP000719766"/>
    </source>
</evidence>
<dbReference type="InterPro" id="IPR053235">
    <property type="entry name" value="Ser_Thr_kinase"/>
</dbReference>
<dbReference type="Gene3D" id="1.10.510.10">
    <property type="entry name" value="Transferase(Phosphotransferase) domain 1"/>
    <property type="match status" value="1"/>
</dbReference>
<protein>
    <submittedName>
        <fullName evidence="2">Kinase-like domain-containing protein</fullName>
    </submittedName>
</protein>
<dbReference type="GO" id="GO:0004674">
    <property type="term" value="F:protein serine/threonine kinase activity"/>
    <property type="evidence" value="ECO:0007669"/>
    <property type="project" value="TreeGrafter"/>
</dbReference>
<organism evidence="2 3">
    <name type="scientific">Suillus plorans</name>
    <dbReference type="NCBI Taxonomy" id="116603"/>
    <lineage>
        <taxon>Eukaryota</taxon>
        <taxon>Fungi</taxon>
        <taxon>Dikarya</taxon>
        <taxon>Basidiomycota</taxon>
        <taxon>Agaricomycotina</taxon>
        <taxon>Agaricomycetes</taxon>
        <taxon>Agaricomycetidae</taxon>
        <taxon>Boletales</taxon>
        <taxon>Suillineae</taxon>
        <taxon>Suillaceae</taxon>
        <taxon>Suillus</taxon>
    </lineage>
</organism>
<dbReference type="GO" id="GO:0005524">
    <property type="term" value="F:ATP binding"/>
    <property type="evidence" value="ECO:0007669"/>
    <property type="project" value="InterPro"/>
</dbReference>
<keyword evidence="3" id="KW-1185">Reference proteome</keyword>
<dbReference type="Proteomes" id="UP000719766">
    <property type="component" value="Unassembled WGS sequence"/>
</dbReference>
<dbReference type="SUPFAM" id="SSF56112">
    <property type="entry name" value="Protein kinase-like (PK-like)"/>
    <property type="match status" value="1"/>
</dbReference>
<dbReference type="AlphaFoldDB" id="A0A9P7AJ38"/>
<evidence type="ECO:0000259" key="1">
    <source>
        <dbReference type="PROSITE" id="PS50011"/>
    </source>
</evidence>